<dbReference type="OrthoDB" id="6057448at2"/>
<dbReference type="RefSeq" id="WP_034834331.1">
    <property type="nucleotide sequence ID" value="NZ_JANX01000073.1"/>
</dbReference>
<keyword evidence="1" id="KW-0732">Signal</keyword>
<reference evidence="2 3" key="1">
    <citation type="submission" date="2014-01" db="EMBL/GenBank/DDBJ databases">
        <title>Genome sequence determination for a cystic fibrosis isolate, Inquilinus limosus.</title>
        <authorList>
            <person name="Pino M."/>
            <person name="Di Conza J."/>
            <person name="Gutkind G."/>
        </authorList>
    </citation>
    <scope>NUCLEOTIDE SEQUENCE [LARGE SCALE GENOMIC DNA]</scope>
    <source>
        <strain evidence="2 3">MP06</strain>
    </source>
</reference>
<dbReference type="EMBL" id="JANX01000073">
    <property type="protein sequence ID" value="KGM34714.1"/>
    <property type="molecule type" value="Genomic_DNA"/>
</dbReference>
<feature type="chain" id="PRO_5001960852" evidence="1">
    <location>
        <begin position="26"/>
        <end position="181"/>
    </location>
</feature>
<dbReference type="Proteomes" id="UP000029995">
    <property type="component" value="Unassembled WGS sequence"/>
</dbReference>
<sequence length="181" mass="18821">MRLRPWLILATAPLLLAAAPQPVTAPVPLGFWLKDGATATHPGLVGVDQEGPCGPIARLRVDRIPDFRPSDPFAAVEAVELDGKGTAIRRWRLPADYVVSALDGDWLLAAYAGKSDPLWVDPAGRIGVASAADAGIALGDDSTAVVTCPAGAQGPDGAQCLSVRDRSRNVRRIIAAPGVCS</sequence>
<dbReference type="AlphaFoldDB" id="A0A0A0D997"/>
<proteinExistence type="predicted"/>
<evidence type="ECO:0000256" key="1">
    <source>
        <dbReference type="SAM" id="SignalP"/>
    </source>
</evidence>
<name>A0A0A0D997_9PROT</name>
<organism evidence="2 3">
    <name type="scientific">Inquilinus limosus MP06</name>
    <dbReference type="NCBI Taxonomy" id="1398085"/>
    <lineage>
        <taxon>Bacteria</taxon>
        <taxon>Pseudomonadati</taxon>
        <taxon>Pseudomonadota</taxon>
        <taxon>Alphaproteobacteria</taxon>
        <taxon>Rhodospirillales</taxon>
        <taxon>Rhodospirillaceae</taxon>
        <taxon>Inquilinus</taxon>
    </lineage>
</organism>
<feature type="signal peptide" evidence="1">
    <location>
        <begin position="1"/>
        <end position="25"/>
    </location>
</feature>
<accession>A0A0A0D997</accession>
<evidence type="ECO:0000313" key="2">
    <source>
        <dbReference type="EMBL" id="KGM34714.1"/>
    </source>
</evidence>
<protein>
    <submittedName>
        <fullName evidence="2">Uncharacterized protein</fullName>
    </submittedName>
</protein>
<comment type="caution">
    <text evidence="2">The sequence shown here is derived from an EMBL/GenBank/DDBJ whole genome shotgun (WGS) entry which is preliminary data.</text>
</comment>
<evidence type="ECO:0000313" key="3">
    <source>
        <dbReference type="Proteomes" id="UP000029995"/>
    </source>
</evidence>
<gene>
    <name evidence="2" type="ORF">P409_08590</name>
</gene>